<dbReference type="InterPro" id="IPR036770">
    <property type="entry name" value="Ankyrin_rpt-contain_sf"/>
</dbReference>
<accession>A0A1X7SZZ6</accession>
<evidence type="ECO:0000256" key="3">
    <source>
        <dbReference type="ARBA" id="ARBA00022737"/>
    </source>
</evidence>
<keyword evidence="1" id="KW-0813">Transport</keyword>
<proteinExistence type="predicted"/>
<dbReference type="GO" id="GO:0034220">
    <property type="term" value="P:monoatomic ion transmembrane transport"/>
    <property type="evidence" value="ECO:0007669"/>
    <property type="project" value="UniProtKB-KW"/>
</dbReference>
<dbReference type="GO" id="GO:1902495">
    <property type="term" value="C:transmembrane transporter complex"/>
    <property type="evidence" value="ECO:0007669"/>
    <property type="project" value="TreeGrafter"/>
</dbReference>
<keyword evidence="4 8" id="KW-0040">ANK repeat</keyword>
<dbReference type="Pfam" id="PF12796">
    <property type="entry name" value="Ank_2"/>
    <property type="match status" value="1"/>
</dbReference>
<dbReference type="InterPro" id="IPR052076">
    <property type="entry name" value="TRP_cation_channel"/>
</dbReference>
<evidence type="ECO:0000256" key="6">
    <source>
        <dbReference type="ARBA" id="ARBA00023180"/>
    </source>
</evidence>
<evidence type="ECO:0000256" key="5">
    <source>
        <dbReference type="ARBA" id="ARBA00023065"/>
    </source>
</evidence>
<keyword evidence="2" id="KW-0716">Sensory transduction</keyword>
<evidence type="ECO:0000256" key="8">
    <source>
        <dbReference type="PROSITE-ProRule" id="PRU00023"/>
    </source>
</evidence>
<evidence type="ECO:0000256" key="7">
    <source>
        <dbReference type="ARBA" id="ARBA00023303"/>
    </source>
</evidence>
<dbReference type="PANTHER" id="PTHR47143">
    <property type="entry name" value="TRANSIENT RECEPTOR POTENTIAL CATION CHANNEL PROTEIN PAINLESS"/>
    <property type="match status" value="1"/>
</dbReference>
<feature type="repeat" description="ANK" evidence="8">
    <location>
        <begin position="18"/>
        <end position="42"/>
    </location>
</feature>
<dbReference type="PROSITE" id="PS50297">
    <property type="entry name" value="ANK_REP_REGION"/>
    <property type="match status" value="1"/>
</dbReference>
<organism evidence="11">
    <name type="scientific">Amphimedon queenslandica</name>
    <name type="common">Sponge</name>
    <dbReference type="NCBI Taxonomy" id="400682"/>
    <lineage>
        <taxon>Eukaryota</taxon>
        <taxon>Metazoa</taxon>
        <taxon>Porifera</taxon>
        <taxon>Demospongiae</taxon>
        <taxon>Heteroscleromorpha</taxon>
        <taxon>Haplosclerida</taxon>
        <taxon>Niphatidae</taxon>
        <taxon>Amphimedon</taxon>
    </lineage>
</organism>
<evidence type="ECO:0000256" key="2">
    <source>
        <dbReference type="ARBA" id="ARBA00022606"/>
    </source>
</evidence>
<keyword evidence="7" id="KW-0407">Ion channel</keyword>
<feature type="compositionally biased region" description="Polar residues" evidence="9">
    <location>
        <begin position="191"/>
        <end position="200"/>
    </location>
</feature>
<keyword evidence="10" id="KW-1133">Transmembrane helix</keyword>
<dbReference type="GO" id="GO:0022857">
    <property type="term" value="F:transmembrane transporter activity"/>
    <property type="evidence" value="ECO:0007669"/>
    <property type="project" value="TreeGrafter"/>
</dbReference>
<keyword evidence="6" id="KW-0325">Glycoprotein</keyword>
<evidence type="ECO:0000313" key="11">
    <source>
        <dbReference type="EnsemblMetazoa" id="Aqu2.1.07766_001"/>
    </source>
</evidence>
<evidence type="ECO:0000256" key="1">
    <source>
        <dbReference type="ARBA" id="ARBA00022448"/>
    </source>
</evidence>
<name>A0A1X7SZZ6_AMPQE</name>
<evidence type="ECO:0000256" key="9">
    <source>
        <dbReference type="SAM" id="MobiDB-lite"/>
    </source>
</evidence>
<keyword evidence="10" id="KW-0812">Transmembrane</keyword>
<dbReference type="InterPro" id="IPR002110">
    <property type="entry name" value="Ankyrin_rpt"/>
</dbReference>
<dbReference type="SUPFAM" id="SSF48403">
    <property type="entry name" value="Ankyrin repeat"/>
    <property type="match status" value="1"/>
</dbReference>
<dbReference type="InParanoid" id="A0A1X7SZZ6"/>
<keyword evidence="10" id="KW-0472">Membrane</keyword>
<dbReference type="PROSITE" id="PS50088">
    <property type="entry name" value="ANK_REPEAT"/>
    <property type="match status" value="1"/>
</dbReference>
<evidence type="ECO:0000256" key="10">
    <source>
        <dbReference type="SAM" id="Phobius"/>
    </source>
</evidence>
<dbReference type="OrthoDB" id="1661883at2759"/>
<dbReference type="SMART" id="SM00248">
    <property type="entry name" value="ANK"/>
    <property type="match status" value="2"/>
</dbReference>
<keyword evidence="3" id="KW-0677">Repeat</keyword>
<keyword evidence="5" id="KW-0406">Ion transport</keyword>
<sequence>LILRRGSLQAVIDCTDNDGRTVLYIACEEGHARVVELLLEYGITNIDKKCDKNGFNPLDIAVEKGHKDAAMALVNSVKWKDALRNVTVESYIKKCCPCNSKREPVDSVEFELSEIETSSKKDDKFLTQFTTPMRKIIKRMPDVAKVVFDRCYKTEGSPTDCDYKITFNFEFLEDFDLKHATEQKSRRNSEDQTNQVQGNKHSMERTPQLAYSSQNHCLNILANSPSAHLLQHPLAMTLLDLKWIKYGQILYYIRKVIVLALLLVFAFAFPFYMIFYDAQDISEGIRTPFNTPWRTVYKTMTMAAGHLRIDSLLHQDNQPNLPDVQYPVAAFSLLILFVVLMPILFLNLLTSLAVGDIVQEIEKKSDTYRLRLRLEFTLPMENFLHSIFTFAEKRKLLPMNLLESWKKKLIIAVDKETVIHPNSNKQNSFIKQMIGYTDHFKTEATNTTEPLATKVDVKNQIKPLSEEVKELHNSVDQLLSIVKSIRNDSPGRLNI</sequence>
<dbReference type="eggNOG" id="KOG0510">
    <property type="taxonomic scope" value="Eukaryota"/>
</dbReference>
<feature type="transmembrane region" description="Helical" evidence="10">
    <location>
        <begin position="328"/>
        <end position="354"/>
    </location>
</feature>
<dbReference type="PANTHER" id="PTHR47143:SF1">
    <property type="entry name" value="ION_TRANS DOMAIN-CONTAINING PROTEIN"/>
    <property type="match status" value="1"/>
</dbReference>
<dbReference type="Gene3D" id="1.25.40.20">
    <property type="entry name" value="Ankyrin repeat-containing domain"/>
    <property type="match status" value="1"/>
</dbReference>
<feature type="region of interest" description="Disordered" evidence="9">
    <location>
        <begin position="182"/>
        <end position="204"/>
    </location>
</feature>
<feature type="transmembrane region" description="Helical" evidence="10">
    <location>
        <begin position="256"/>
        <end position="275"/>
    </location>
</feature>
<evidence type="ECO:0000256" key="4">
    <source>
        <dbReference type="ARBA" id="ARBA00023043"/>
    </source>
</evidence>
<dbReference type="AlphaFoldDB" id="A0A1X7SZZ6"/>
<dbReference type="EnsemblMetazoa" id="Aqu2.1.07766_001">
    <property type="protein sequence ID" value="Aqu2.1.07766_001"/>
    <property type="gene ID" value="Aqu2.1.07766"/>
</dbReference>
<reference evidence="11" key="1">
    <citation type="submission" date="2017-05" db="UniProtKB">
        <authorList>
            <consortium name="EnsemblMetazoa"/>
        </authorList>
    </citation>
    <scope>IDENTIFICATION</scope>
</reference>
<protein>
    <submittedName>
        <fullName evidence="11">Uncharacterized protein</fullName>
    </submittedName>
</protein>